<feature type="signal peptide" evidence="1">
    <location>
        <begin position="1"/>
        <end position="15"/>
    </location>
</feature>
<evidence type="ECO:0000313" key="3">
    <source>
        <dbReference type="Proteomes" id="UP000192501"/>
    </source>
</evidence>
<feature type="chain" id="PRO_5012891126" evidence="1">
    <location>
        <begin position="16"/>
        <end position="37"/>
    </location>
</feature>
<comment type="caution">
    <text evidence="2">The sequence shown here is derived from an EMBL/GenBank/DDBJ whole genome shotgun (WGS) entry which is preliminary data.</text>
</comment>
<dbReference type="EMBL" id="LTAI01000457">
    <property type="protein sequence ID" value="ORD98764.1"/>
    <property type="molecule type" value="Genomic_DNA"/>
</dbReference>
<reference evidence="2 3" key="1">
    <citation type="journal article" date="2017" name="Environ. Microbiol.">
        <title>Decay of the glycolytic pathway and adaptation to intranuclear parasitism within Enterocytozoonidae microsporidia.</title>
        <authorList>
            <person name="Wiredu Boakye D."/>
            <person name="Jaroenlak P."/>
            <person name="Prachumwat A."/>
            <person name="Williams T.A."/>
            <person name="Bateman K.S."/>
            <person name="Itsathitphaisarn O."/>
            <person name="Sritunyalucksana K."/>
            <person name="Paszkiewicz K.H."/>
            <person name="Moore K.A."/>
            <person name="Stentiford G.D."/>
            <person name="Williams B.A."/>
        </authorList>
    </citation>
    <scope>NUCLEOTIDE SEQUENCE [LARGE SCALE GENOMIC DNA]</scope>
    <source>
        <strain evidence="3">canceri</strain>
    </source>
</reference>
<gene>
    <name evidence="2" type="ORF">A0H76_3042</name>
</gene>
<dbReference type="Proteomes" id="UP000192501">
    <property type="component" value="Unassembled WGS sequence"/>
</dbReference>
<name>A0A1X0QGH7_9MICR</name>
<accession>A0A1X0QGH7</accession>
<evidence type="ECO:0000256" key="1">
    <source>
        <dbReference type="SAM" id="SignalP"/>
    </source>
</evidence>
<sequence length="37" mass="4420">MSLILLYVLSVLLLYEDHNYSTLRIPLVQDYLLLLLR</sequence>
<dbReference type="VEuPathDB" id="MicrosporidiaDB:A0H76_3042"/>
<proteinExistence type="predicted"/>
<keyword evidence="1" id="KW-0732">Signal</keyword>
<protein>
    <submittedName>
        <fullName evidence="2">Uncharacterized protein</fullName>
    </submittedName>
</protein>
<evidence type="ECO:0000313" key="2">
    <source>
        <dbReference type="EMBL" id="ORD98764.1"/>
    </source>
</evidence>
<organism evidence="2 3">
    <name type="scientific">Hepatospora eriocheir</name>
    <dbReference type="NCBI Taxonomy" id="1081669"/>
    <lineage>
        <taxon>Eukaryota</taxon>
        <taxon>Fungi</taxon>
        <taxon>Fungi incertae sedis</taxon>
        <taxon>Microsporidia</taxon>
        <taxon>Hepatosporidae</taxon>
        <taxon>Hepatospora</taxon>
    </lineage>
</organism>
<dbReference type="AlphaFoldDB" id="A0A1X0QGH7"/>